<gene>
    <name evidence="1" type="ORF">SAMN05216360_12327</name>
</gene>
<evidence type="ECO:0000313" key="1">
    <source>
        <dbReference type="EMBL" id="SDO45118.1"/>
    </source>
</evidence>
<keyword evidence="2" id="KW-1185">Reference proteome</keyword>
<dbReference type="AlphaFoldDB" id="A0A1H0JMX5"/>
<name>A0A1H0JMX5_9HYPH</name>
<proteinExistence type="predicted"/>
<accession>A0A1H0JMX5</accession>
<organism evidence="1 2">
    <name type="scientific">Methylobacterium phyllostachyos</name>
    <dbReference type="NCBI Taxonomy" id="582672"/>
    <lineage>
        <taxon>Bacteria</taxon>
        <taxon>Pseudomonadati</taxon>
        <taxon>Pseudomonadota</taxon>
        <taxon>Alphaproteobacteria</taxon>
        <taxon>Hyphomicrobiales</taxon>
        <taxon>Methylobacteriaceae</taxon>
        <taxon>Methylobacterium</taxon>
    </lineage>
</organism>
<dbReference type="Proteomes" id="UP000198704">
    <property type="component" value="Unassembled WGS sequence"/>
</dbReference>
<evidence type="ECO:0000313" key="2">
    <source>
        <dbReference type="Proteomes" id="UP000198704"/>
    </source>
</evidence>
<protein>
    <submittedName>
        <fullName evidence="1">Uncharacterized protein</fullName>
    </submittedName>
</protein>
<reference evidence="2" key="1">
    <citation type="submission" date="2016-10" db="EMBL/GenBank/DDBJ databases">
        <authorList>
            <person name="Varghese N."/>
            <person name="Submissions S."/>
        </authorList>
    </citation>
    <scope>NUCLEOTIDE SEQUENCE [LARGE SCALE GENOMIC DNA]</scope>
    <source>
        <strain evidence="2">BL47</strain>
    </source>
</reference>
<dbReference type="EMBL" id="FNHS01000023">
    <property type="protein sequence ID" value="SDO45118.1"/>
    <property type="molecule type" value="Genomic_DNA"/>
</dbReference>
<dbReference type="STRING" id="582672.SAMN05216360_12327"/>
<sequence length="62" mass="7134">MAEGTSTTLIRQVGYCHLKVCASVPCYLRLEYCLQDRQRGATRMPDRLQAFVATMTPRAWRL</sequence>